<dbReference type="EMBL" id="RBCJ01000001">
    <property type="protein sequence ID" value="RKN83569.1"/>
    <property type="molecule type" value="Genomic_DNA"/>
</dbReference>
<comment type="caution">
    <text evidence="5">The sequence shown here is derived from an EMBL/GenBank/DDBJ whole genome shotgun (WGS) entry which is preliminary data.</text>
</comment>
<dbReference type="PANTHER" id="PTHR43037">
    <property type="entry name" value="UNNAMED PRODUCT-RELATED"/>
    <property type="match status" value="1"/>
</dbReference>
<dbReference type="InterPro" id="IPR050955">
    <property type="entry name" value="Plant_Biomass_Hydrol_Est"/>
</dbReference>
<name>A0A3B0CGQ3_9FLAO</name>
<dbReference type="PANTHER" id="PTHR43037:SF5">
    <property type="entry name" value="FERULOYL ESTERASE"/>
    <property type="match status" value="1"/>
</dbReference>
<evidence type="ECO:0000259" key="4">
    <source>
        <dbReference type="Pfam" id="PF01738"/>
    </source>
</evidence>
<feature type="chain" id="PRO_5017305488" description="Dienelactone hydrolase domain-containing protein" evidence="3">
    <location>
        <begin position="23"/>
        <end position="274"/>
    </location>
</feature>
<keyword evidence="6" id="KW-1185">Reference proteome</keyword>
<dbReference type="Proteomes" id="UP000276603">
    <property type="component" value="Unassembled WGS sequence"/>
</dbReference>
<evidence type="ECO:0000256" key="2">
    <source>
        <dbReference type="ARBA" id="ARBA00022801"/>
    </source>
</evidence>
<dbReference type="InterPro" id="IPR029058">
    <property type="entry name" value="AB_hydrolase_fold"/>
</dbReference>
<accession>A0A3B0CGQ3</accession>
<dbReference type="AlphaFoldDB" id="A0A3B0CGQ3"/>
<reference evidence="5 6" key="1">
    <citation type="submission" date="2018-10" db="EMBL/GenBank/DDBJ databases">
        <title>Ulvibacterium marinum gen. nov., sp. nov., a novel marine bacterium of the family Flavobacteriaceae, isolated from a culture of the green alga Ulva prolifera.</title>
        <authorList>
            <person name="Zhang Z."/>
        </authorList>
    </citation>
    <scope>NUCLEOTIDE SEQUENCE [LARGE SCALE GENOMIC DNA]</scope>
    <source>
        <strain evidence="5 6">CCMM003</strain>
    </source>
</reference>
<sequence>MGFKAKIILSFFAVILCSVACSDSFLETNQEPAMEPTSELDVEKANKDFSELPFKTGINDFEISVLFNQRWRFRLNVPEVTDDELVPLFINLHGGALTPRPDGFRRGDCLLGPALETKNIKAYILSPTSEALLWFDPFNEAQVVNLVKFSIEHLNVDPKRVVVFGYSDGGFGSWFFADTHPELFSAAIPMAQAYGLISSDNGIAKKTEIPLYVIHGETDVIFPFSNTEDLVERSRNAGSEIIFVKAEGLDHNRACSYLPYVEDAIDWLKDSVWE</sequence>
<evidence type="ECO:0000313" key="6">
    <source>
        <dbReference type="Proteomes" id="UP000276603"/>
    </source>
</evidence>
<dbReference type="Gene3D" id="3.40.50.1820">
    <property type="entry name" value="alpha/beta hydrolase"/>
    <property type="match status" value="1"/>
</dbReference>
<dbReference type="SUPFAM" id="SSF53474">
    <property type="entry name" value="alpha/beta-Hydrolases"/>
    <property type="match status" value="1"/>
</dbReference>
<evidence type="ECO:0000256" key="1">
    <source>
        <dbReference type="ARBA" id="ARBA00022729"/>
    </source>
</evidence>
<dbReference type="OrthoDB" id="9777090at2"/>
<proteinExistence type="predicted"/>
<gene>
    <name evidence="5" type="ORF">D7Z94_07065</name>
</gene>
<dbReference type="Pfam" id="PF01738">
    <property type="entry name" value="DLH"/>
    <property type="match status" value="1"/>
</dbReference>
<dbReference type="RefSeq" id="WP_120710775.1">
    <property type="nucleotide sequence ID" value="NZ_RBCJ01000001.1"/>
</dbReference>
<evidence type="ECO:0000313" key="5">
    <source>
        <dbReference type="EMBL" id="RKN83569.1"/>
    </source>
</evidence>
<keyword evidence="1 3" id="KW-0732">Signal</keyword>
<dbReference type="InterPro" id="IPR002925">
    <property type="entry name" value="Dienelactn_hydro"/>
</dbReference>
<organism evidence="5 6">
    <name type="scientific">Ulvibacterium marinum</name>
    <dbReference type="NCBI Taxonomy" id="2419782"/>
    <lineage>
        <taxon>Bacteria</taxon>
        <taxon>Pseudomonadati</taxon>
        <taxon>Bacteroidota</taxon>
        <taxon>Flavobacteriia</taxon>
        <taxon>Flavobacteriales</taxon>
        <taxon>Flavobacteriaceae</taxon>
        <taxon>Ulvibacterium</taxon>
    </lineage>
</organism>
<feature type="domain" description="Dienelactone hydrolase" evidence="4">
    <location>
        <begin position="140"/>
        <end position="252"/>
    </location>
</feature>
<keyword evidence="2" id="KW-0378">Hydrolase</keyword>
<protein>
    <recommendedName>
        <fullName evidence="4">Dienelactone hydrolase domain-containing protein</fullName>
    </recommendedName>
</protein>
<dbReference type="GO" id="GO:0016787">
    <property type="term" value="F:hydrolase activity"/>
    <property type="evidence" value="ECO:0007669"/>
    <property type="project" value="UniProtKB-KW"/>
</dbReference>
<evidence type="ECO:0000256" key="3">
    <source>
        <dbReference type="SAM" id="SignalP"/>
    </source>
</evidence>
<feature type="signal peptide" evidence="3">
    <location>
        <begin position="1"/>
        <end position="22"/>
    </location>
</feature>